<dbReference type="RefSeq" id="WP_290247310.1">
    <property type="nucleotide sequence ID" value="NZ_JAUFQT010000001.1"/>
</dbReference>
<dbReference type="EMBL" id="JBHMEW010000046">
    <property type="protein sequence ID" value="MFB9211275.1"/>
    <property type="molecule type" value="Genomic_DNA"/>
</dbReference>
<comment type="pathway">
    <text evidence="5">Glycan metabolism; pectin degradation; 2-dehydro-3-deoxy-D-gluconate from pectin: step 1/5.</text>
</comment>
<evidence type="ECO:0000256" key="3">
    <source>
        <dbReference type="ARBA" id="ARBA00023085"/>
    </source>
</evidence>
<evidence type="ECO:0000256" key="5">
    <source>
        <dbReference type="RuleBase" id="RU000589"/>
    </source>
</evidence>
<keyword evidence="3 5" id="KW-0063">Aspartyl esterase</keyword>
<dbReference type="InterPro" id="IPR033131">
    <property type="entry name" value="Pectinesterase_Asp_AS"/>
</dbReference>
<evidence type="ECO:0000313" key="8">
    <source>
        <dbReference type="Proteomes" id="UP001589654"/>
    </source>
</evidence>
<feature type="active site" evidence="4">
    <location>
        <position position="202"/>
    </location>
</feature>
<dbReference type="PROSITE" id="PS00503">
    <property type="entry name" value="PECTINESTERASE_2"/>
    <property type="match status" value="1"/>
</dbReference>
<comment type="caution">
    <text evidence="7">The sequence shown here is derived from an EMBL/GenBank/DDBJ whole genome shotgun (WGS) entry which is preliminary data.</text>
</comment>
<evidence type="ECO:0000313" key="7">
    <source>
        <dbReference type="EMBL" id="MFB9211275.1"/>
    </source>
</evidence>
<feature type="domain" description="Pectinesterase catalytic" evidence="6">
    <location>
        <begin position="51"/>
        <end position="332"/>
    </location>
</feature>
<dbReference type="SUPFAM" id="SSF51126">
    <property type="entry name" value="Pectin lyase-like"/>
    <property type="match status" value="1"/>
</dbReference>
<keyword evidence="8" id="KW-1185">Reference proteome</keyword>
<evidence type="ECO:0000256" key="2">
    <source>
        <dbReference type="ARBA" id="ARBA00022801"/>
    </source>
</evidence>
<dbReference type="PANTHER" id="PTHR31321">
    <property type="entry name" value="ACYL-COA THIOESTER HYDROLASE YBHC-RELATED"/>
    <property type="match status" value="1"/>
</dbReference>
<name>A0ABV5J3B2_9BACT</name>
<dbReference type="EC" id="3.1.1.11" evidence="5"/>
<comment type="similarity">
    <text evidence="1">Belongs to the pectinesterase family.</text>
</comment>
<gene>
    <name evidence="7" type="ORF">ACFFUR_05610</name>
</gene>
<evidence type="ECO:0000256" key="1">
    <source>
        <dbReference type="ARBA" id="ARBA00008891"/>
    </source>
</evidence>
<dbReference type="Pfam" id="PF01095">
    <property type="entry name" value="Pectinesterase"/>
    <property type="match status" value="1"/>
</dbReference>
<evidence type="ECO:0000256" key="4">
    <source>
        <dbReference type="PROSITE-ProRule" id="PRU10040"/>
    </source>
</evidence>
<dbReference type="Proteomes" id="UP001589654">
    <property type="component" value="Unassembled WGS sequence"/>
</dbReference>
<dbReference type="InterPro" id="IPR000070">
    <property type="entry name" value="Pectinesterase_cat"/>
</dbReference>
<proteinExistence type="inferred from homology"/>
<organism evidence="7 8">
    <name type="scientific">Echinicola jeungdonensis</name>
    <dbReference type="NCBI Taxonomy" id="709343"/>
    <lineage>
        <taxon>Bacteria</taxon>
        <taxon>Pseudomonadati</taxon>
        <taxon>Bacteroidota</taxon>
        <taxon>Cytophagia</taxon>
        <taxon>Cytophagales</taxon>
        <taxon>Cyclobacteriaceae</taxon>
        <taxon>Echinicola</taxon>
    </lineage>
</organism>
<accession>A0ABV5J3B2</accession>
<dbReference type="PANTHER" id="PTHR31321:SF57">
    <property type="entry name" value="PECTINESTERASE 53-RELATED"/>
    <property type="match status" value="1"/>
</dbReference>
<dbReference type="Gene3D" id="2.160.20.10">
    <property type="entry name" value="Single-stranded right-handed beta-helix, Pectin lyase-like"/>
    <property type="match status" value="1"/>
</dbReference>
<sequence>MKGLTFGFLFKGQYLLLGLLIILSNSVLAQDVNNYPKDGKIKNLKGRVQEDIVVAKDGTGDFLYLADAIEAIRVFLPEPITVYIKEGVYREKLEIPATVTNVTFKGEGPEKTKIVYDDFSGKGKIGTFESYTLKVSGNTLTFKDLTIENSAGSVGQAVALHADGDRLVFENCNFKGNQDTMFASGENQRQYYKNCYIEGTTDFIFGSGTALFENCEIHSKSNSYITAASTPKWVKQGYVFKDCKLTAAEGVDKVYLGRPWRAHAKTVFINCEMGSHIAEERWHNWGNPENEKTVFYAEGGSIGPGADASNSVDWAVQLDKQENNQYSIDKIFEGLTDQLDTKGEEWYGIVME</sequence>
<keyword evidence="2 5" id="KW-0378">Hydrolase</keyword>
<comment type="catalytic activity">
    <reaction evidence="5">
        <text>[(1-&gt;4)-alpha-D-galacturonosyl methyl ester](n) + n H2O = [(1-&gt;4)-alpha-D-galacturonosyl](n) + n methanol + n H(+)</text>
        <dbReference type="Rhea" id="RHEA:22380"/>
        <dbReference type="Rhea" id="RHEA-COMP:14570"/>
        <dbReference type="Rhea" id="RHEA-COMP:14573"/>
        <dbReference type="ChEBI" id="CHEBI:15377"/>
        <dbReference type="ChEBI" id="CHEBI:15378"/>
        <dbReference type="ChEBI" id="CHEBI:17790"/>
        <dbReference type="ChEBI" id="CHEBI:140522"/>
        <dbReference type="ChEBI" id="CHEBI:140523"/>
        <dbReference type="EC" id="3.1.1.11"/>
    </reaction>
</comment>
<evidence type="ECO:0000259" key="6">
    <source>
        <dbReference type="Pfam" id="PF01095"/>
    </source>
</evidence>
<dbReference type="InterPro" id="IPR012334">
    <property type="entry name" value="Pectin_lyas_fold"/>
</dbReference>
<protein>
    <recommendedName>
        <fullName evidence="5">Pectinesterase</fullName>
        <ecNumber evidence="5">3.1.1.11</ecNumber>
    </recommendedName>
</protein>
<dbReference type="InterPro" id="IPR011050">
    <property type="entry name" value="Pectin_lyase_fold/virulence"/>
</dbReference>
<reference evidence="7 8" key="1">
    <citation type="submission" date="2024-09" db="EMBL/GenBank/DDBJ databases">
        <authorList>
            <person name="Sun Q."/>
            <person name="Mori K."/>
        </authorList>
    </citation>
    <scope>NUCLEOTIDE SEQUENCE [LARGE SCALE GENOMIC DNA]</scope>
    <source>
        <strain evidence="7 8">CECT 7682</strain>
    </source>
</reference>